<evidence type="ECO:0000259" key="3">
    <source>
        <dbReference type="PROSITE" id="PS50110"/>
    </source>
</evidence>
<dbReference type="Gene3D" id="3.40.50.2300">
    <property type="match status" value="1"/>
</dbReference>
<dbReference type="SUPFAM" id="SSF141868">
    <property type="entry name" value="EAL domain-like"/>
    <property type="match status" value="1"/>
</dbReference>
<name>A0A9D7PQA7_9PROT</name>
<dbReference type="PROSITE" id="PS50883">
    <property type="entry name" value="EAL"/>
    <property type="match status" value="1"/>
</dbReference>
<dbReference type="Gene3D" id="3.30.70.270">
    <property type="match status" value="1"/>
</dbReference>
<dbReference type="EMBL" id="JADJUC010000001">
    <property type="protein sequence ID" value="MBK8522853.1"/>
    <property type="molecule type" value="Genomic_DNA"/>
</dbReference>
<gene>
    <name evidence="6" type="ORF">IPL58_01165</name>
</gene>
<proteinExistence type="predicted"/>
<dbReference type="Proteomes" id="UP000886689">
    <property type="component" value="Unassembled WGS sequence"/>
</dbReference>
<dbReference type="SMART" id="SM00448">
    <property type="entry name" value="REC"/>
    <property type="match status" value="1"/>
</dbReference>
<evidence type="ECO:0000256" key="2">
    <source>
        <dbReference type="SAM" id="MobiDB-lite"/>
    </source>
</evidence>
<feature type="modified residue" description="4-aspartylphosphate" evidence="1">
    <location>
        <position position="87"/>
    </location>
</feature>
<dbReference type="SMART" id="SM00267">
    <property type="entry name" value="GGDEF"/>
    <property type="match status" value="1"/>
</dbReference>
<keyword evidence="1" id="KW-0597">Phosphoprotein</keyword>
<dbReference type="GO" id="GO:0000160">
    <property type="term" value="P:phosphorelay signal transduction system"/>
    <property type="evidence" value="ECO:0007669"/>
    <property type="project" value="InterPro"/>
</dbReference>
<protein>
    <submittedName>
        <fullName evidence="6">DUF3369 domain-containing protein</fullName>
    </submittedName>
</protein>
<dbReference type="SUPFAM" id="SSF55073">
    <property type="entry name" value="Nucleotide cyclase"/>
    <property type="match status" value="1"/>
</dbReference>
<dbReference type="PROSITE" id="PS50110">
    <property type="entry name" value="RESPONSE_REGULATORY"/>
    <property type="match status" value="1"/>
</dbReference>
<feature type="domain" description="GGDEF" evidence="5">
    <location>
        <begin position="352"/>
        <end position="480"/>
    </location>
</feature>
<dbReference type="InterPro" id="IPR001633">
    <property type="entry name" value="EAL_dom"/>
</dbReference>
<dbReference type="InterPro" id="IPR000160">
    <property type="entry name" value="GGDEF_dom"/>
</dbReference>
<dbReference type="PROSITE" id="PS50887">
    <property type="entry name" value="GGDEF"/>
    <property type="match status" value="1"/>
</dbReference>
<dbReference type="Gene3D" id="3.20.20.450">
    <property type="entry name" value="EAL domain"/>
    <property type="match status" value="1"/>
</dbReference>
<dbReference type="InterPro" id="IPR001789">
    <property type="entry name" value="Sig_transdc_resp-reg_receiver"/>
</dbReference>
<dbReference type="InterPro" id="IPR021800">
    <property type="entry name" value="DUF3369"/>
</dbReference>
<dbReference type="InterPro" id="IPR052155">
    <property type="entry name" value="Biofilm_reg_signaling"/>
</dbReference>
<sequence length="634" mass="69546">MVNEPYNDELNIIDDLAPGLVDTAKISVRPWRILIVDDDAEVHNATVFALRDIRIDGQPLHFLHANSAEDALAAIAADDDIAVAVLDVVMEHESAGLDLVRQIRDDLGRKAMRIILRTGQPGYAPEMRVIREYDINDYKTKSELTRVRLLTTLTTAVRSYDQLKTIMAARKGLSMIVDSAADLFSHRDLASFATAALTRAVALAGGTASAFLCTRKTGFGNVRSEQQRFIVGATGTFTEFFGRPLANCGTATARVERAFAEKKSVFEDSDAAFYVAGDGDHNAVLYLETQTALSAGEQQMLDVFCVNVGVGLKNAGLVSDLSFSAYTDRLTGLSNRGGFVVRIDEHLHTRAAGWTMALIDIDHFSELNDALGHQKGDQLLLAVAERLVGMVSQNMVLARIGGDVFGLLGPDDALDPRRLLEQFTLPFSVGEYSLPIKATLGLTHLDSAGGGDGIDLLKATNIALNRAKSGDRGRWHYYTADMAAATRNRLDLLHDLRLAVIHQHGLELHYQPQIDLVSGKVIGAEALIRWRGNDGQFIRPDLFISLAEYSGLIVDLGAWVFYTAVKELKSLGRSRINRHTHGNQRFPRPVPRPAISAAGAGSAGRNRNRPEPYRTRNHRERSHDRGGYGDRDSR</sequence>
<feature type="region of interest" description="Disordered" evidence="2">
    <location>
        <begin position="579"/>
        <end position="634"/>
    </location>
</feature>
<feature type="compositionally biased region" description="Basic and acidic residues" evidence="2">
    <location>
        <begin position="621"/>
        <end position="634"/>
    </location>
</feature>
<dbReference type="PANTHER" id="PTHR44757:SF2">
    <property type="entry name" value="BIOFILM ARCHITECTURE MAINTENANCE PROTEIN MBAA"/>
    <property type="match status" value="1"/>
</dbReference>
<evidence type="ECO:0000259" key="4">
    <source>
        <dbReference type="PROSITE" id="PS50883"/>
    </source>
</evidence>
<dbReference type="SMART" id="SM00052">
    <property type="entry name" value="EAL"/>
    <property type="match status" value="1"/>
</dbReference>
<dbReference type="PANTHER" id="PTHR44757">
    <property type="entry name" value="DIGUANYLATE CYCLASE DGCP"/>
    <property type="match status" value="1"/>
</dbReference>
<dbReference type="Pfam" id="PF00563">
    <property type="entry name" value="EAL"/>
    <property type="match status" value="1"/>
</dbReference>
<dbReference type="Pfam" id="PF00990">
    <property type="entry name" value="GGDEF"/>
    <property type="match status" value="1"/>
</dbReference>
<feature type="compositionally biased region" description="Low complexity" evidence="2">
    <location>
        <begin position="593"/>
        <end position="605"/>
    </location>
</feature>
<evidence type="ECO:0000313" key="6">
    <source>
        <dbReference type="EMBL" id="MBK8522853.1"/>
    </source>
</evidence>
<comment type="caution">
    <text evidence="6">The sequence shown here is derived from an EMBL/GenBank/DDBJ whole genome shotgun (WGS) entry which is preliminary data.</text>
</comment>
<dbReference type="SUPFAM" id="SSF52172">
    <property type="entry name" value="CheY-like"/>
    <property type="match status" value="1"/>
</dbReference>
<evidence type="ECO:0000313" key="7">
    <source>
        <dbReference type="Proteomes" id="UP000886689"/>
    </source>
</evidence>
<evidence type="ECO:0000256" key="1">
    <source>
        <dbReference type="PROSITE-ProRule" id="PRU00169"/>
    </source>
</evidence>
<accession>A0A9D7PQA7</accession>
<dbReference type="CDD" id="cd01948">
    <property type="entry name" value="EAL"/>
    <property type="match status" value="1"/>
</dbReference>
<feature type="domain" description="Response regulatory" evidence="3">
    <location>
        <begin position="32"/>
        <end position="156"/>
    </location>
</feature>
<dbReference type="Pfam" id="PF11849">
    <property type="entry name" value="DUF3369"/>
    <property type="match status" value="1"/>
</dbReference>
<dbReference type="NCBIfam" id="TIGR00254">
    <property type="entry name" value="GGDEF"/>
    <property type="match status" value="1"/>
</dbReference>
<organism evidence="6 7">
    <name type="scientific">Candidatus Proximibacter danicus</name>
    <dbReference type="NCBI Taxonomy" id="2954365"/>
    <lineage>
        <taxon>Bacteria</taxon>
        <taxon>Pseudomonadati</taxon>
        <taxon>Pseudomonadota</taxon>
        <taxon>Betaproteobacteria</taxon>
        <taxon>Candidatus Proximibacter</taxon>
    </lineage>
</organism>
<evidence type="ECO:0000259" key="5">
    <source>
        <dbReference type="PROSITE" id="PS50887"/>
    </source>
</evidence>
<dbReference type="InterPro" id="IPR011006">
    <property type="entry name" value="CheY-like_superfamily"/>
</dbReference>
<dbReference type="CDD" id="cd01949">
    <property type="entry name" value="GGDEF"/>
    <property type="match status" value="1"/>
</dbReference>
<dbReference type="InterPro" id="IPR035919">
    <property type="entry name" value="EAL_sf"/>
</dbReference>
<feature type="domain" description="EAL" evidence="4">
    <location>
        <begin position="489"/>
        <end position="634"/>
    </location>
</feature>
<reference evidence="6" key="1">
    <citation type="submission" date="2020-10" db="EMBL/GenBank/DDBJ databases">
        <title>Connecting structure to function with the recovery of over 1000 high-quality activated sludge metagenome-assembled genomes encoding full-length rRNA genes using long-read sequencing.</title>
        <authorList>
            <person name="Singleton C.M."/>
            <person name="Petriglieri F."/>
            <person name="Kristensen J.M."/>
            <person name="Kirkegaard R.H."/>
            <person name="Michaelsen T.Y."/>
            <person name="Andersen M.H."/>
            <person name="Karst S.M."/>
            <person name="Dueholm M.S."/>
            <person name="Nielsen P.H."/>
            <person name="Albertsen M."/>
        </authorList>
    </citation>
    <scope>NUCLEOTIDE SEQUENCE</scope>
    <source>
        <strain evidence="6">Hirt_18-Q3-R61-65_BATAC.395</strain>
    </source>
</reference>
<dbReference type="AlphaFoldDB" id="A0A9D7PQA7"/>
<dbReference type="InterPro" id="IPR043128">
    <property type="entry name" value="Rev_trsase/Diguanyl_cyclase"/>
</dbReference>
<dbReference type="InterPro" id="IPR029787">
    <property type="entry name" value="Nucleotide_cyclase"/>
</dbReference>